<dbReference type="GeneID" id="9477725"/>
<dbReference type="VEuPathDB" id="FungiDB:PITG_00605"/>
<protein>
    <submittedName>
        <fullName evidence="2">Uncharacterized protein</fullName>
    </submittedName>
</protein>
<keyword evidence="1" id="KW-0472">Membrane</keyword>
<accession>D0MR83</accession>
<name>D0MR83_PHYIT</name>
<sequence>MHILRQANPDASILLMLGTALYFLTGALINGLYDNSPLNVHPEAPSNGLFEDISGSPAAAPTSPLTGSSWYDDYTRIEAGMAFRCFIANLALRRARLTVLGPAANNERKFTPRNETNRATPHRNLLYPYPNVLPATAGYYYINTTARAASAPTSCH</sequence>
<dbReference type="Proteomes" id="UP000006643">
    <property type="component" value="Unassembled WGS sequence"/>
</dbReference>
<dbReference type="KEGG" id="pif:PITG_00605"/>
<dbReference type="InParanoid" id="D0MR83"/>
<organism evidence="2 3">
    <name type="scientific">Phytophthora infestans (strain T30-4)</name>
    <name type="common">Potato late blight agent</name>
    <dbReference type="NCBI Taxonomy" id="403677"/>
    <lineage>
        <taxon>Eukaryota</taxon>
        <taxon>Sar</taxon>
        <taxon>Stramenopiles</taxon>
        <taxon>Oomycota</taxon>
        <taxon>Peronosporomycetes</taxon>
        <taxon>Peronosporales</taxon>
        <taxon>Peronosporaceae</taxon>
        <taxon>Phytophthora</taxon>
    </lineage>
</organism>
<keyword evidence="1" id="KW-1133">Transmembrane helix</keyword>
<keyword evidence="3" id="KW-1185">Reference proteome</keyword>
<proteinExistence type="predicted"/>
<feature type="transmembrane region" description="Helical" evidence="1">
    <location>
        <begin position="12"/>
        <end position="33"/>
    </location>
</feature>
<dbReference type="OrthoDB" id="129591at2759"/>
<reference evidence="3" key="1">
    <citation type="journal article" date="2009" name="Nature">
        <title>Genome sequence and analysis of the Irish potato famine pathogen Phytophthora infestans.</title>
        <authorList>
            <consortium name="The Broad Institute Genome Sequencing Platform"/>
            <person name="Haas B.J."/>
            <person name="Kamoun S."/>
            <person name="Zody M.C."/>
            <person name="Jiang R.H."/>
            <person name="Handsaker R.E."/>
            <person name="Cano L.M."/>
            <person name="Grabherr M."/>
            <person name="Kodira C.D."/>
            <person name="Raffaele S."/>
            <person name="Torto-Alalibo T."/>
            <person name="Bozkurt T.O."/>
            <person name="Ah-Fong A.M."/>
            <person name="Alvarado L."/>
            <person name="Anderson V.L."/>
            <person name="Armstrong M.R."/>
            <person name="Avrova A."/>
            <person name="Baxter L."/>
            <person name="Beynon J."/>
            <person name="Boevink P.C."/>
            <person name="Bollmann S.R."/>
            <person name="Bos J.I."/>
            <person name="Bulone V."/>
            <person name="Cai G."/>
            <person name="Cakir C."/>
            <person name="Carrington J.C."/>
            <person name="Chawner M."/>
            <person name="Conti L."/>
            <person name="Costanzo S."/>
            <person name="Ewan R."/>
            <person name="Fahlgren N."/>
            <person name="Fischbach M.A."/>
            <person name="Fugelstad J."/>
            <person name="Gilroy E.M."/>
            <person name="Gnerre S."/>
            <person name="Green P.J."/>
            <person name="Grenville-Briggs L.J."/>
            <person name="Griffith J."/>
            <person name="Grunwald N.J."/>
            <person name="Horn K."/>
            <person name="Horner N.R."/>
            <person name="Hu C.H."/>
            <person name="Huitema E."/>
            <person name="Jeong D.H."/>
            <person name="Jones A.M."/>
            <person name="Jones J.D."/>
            <person name="Jones R.W."/>
            <person name="Karlsson E.K."/>
            <person name="Kunjeti S.G."/>
            <person name="Lamour K."/>
            <person name="Liu Z."/>
            <person name="Ma L."/>
            <person name="Maclean D."/>
            <person name="Chibucos M.C."/>
            <person name="McDonald H."/>
            <person name="McWalters J."/>
            <person name="Meijer H.J."/>
            <person name="Morgan W."/>
            <person name="Morris P.F."/>
            <person name="Munro C.A."/>
            <person name="O'Neill K."/>
            <person name="Ospina-Giraldo M."/>
            <person name="Pinzon A."/>
            <person name="Pritchard L."/>
            <person name="Ramsahoye B."/>
            <person name="Ren Q."/>
            <person name="Restrepo S."/>
            <person name="Roy S."/>
            <person name="Sadanandom A."/>
            <person name="Savidor A."/>
            <person name="Schornack S."/>
            <person name="Schwartz D.C."/>
            <person name="Schumann U.D."/>
            <person name="Schwessinger B."/>
            <person name="Seyer L."/>
            <person name="Sharpe T."/>
            <person name="Silvar C."/>
            <person name="Song J."/>
            <person name="Studholme D.J."/>
            <person name="Sykes S."/>
            <person name="Thines M."/>
            <person name="van de Vondervoort P.J."/>
            <person name="Phuntumart V."/>
            <person name="Wawra S."/>
            <person name="Weide R."/>
            <person name="Win J."/>
            <person name="Young C."/>
            <person name="Zhou S."/>
            <person name="Fry W."/>
            <person name="Meyers B.C."/>
            <person name="van West P."/>
            <person name="Ristaino J."/>
            <person name="Govers F."/>
            <person name="Birch P.R."/>
            <person name="Whisson S.C."/>
            <person name="Judelson H.S."/>
            <person name="Nusbaum C."/>
        </authorList>
    </citation>
    <scope>NUCLEOTIDE SEQUENCE [LARGE SCALE GENOMIC DNA]</scope>
    <source>
        <strain evidence="3">T30-4</strain>
    </source>
</reference>
<dbReference type="AlphaFoldDB" id="D0MR83"/>
<evidence type="ECO:0000256" key="1">
    <source>
        <dbReference type="SAM" id="Phobius"/>
    </source>
</evidence>
<gene>
    <name evidence="2" type="ORF">PITG_00605</name>
</gene>
<dbReference type="HOGENOM" id="CLU_1690162_0_0_1"/>
<dbReference type="EMBL" id="DS028118">
    <property type="protein sequence ID" value="EEY58002.1"/>
    <property type="molecule type" value="Genomic_DNA"/>
</dbReference>
<evidence type="ECO:0000313" key="2">
    <source>
        <dbReference type="EMBL" id="EEY58002.1"/>
    </source>
</evidence>
<dbReference type="RefSeq" id="XP_002909188.1">
    <property type="nucleotide sequence ID" value="XM_002909142.1"/>
</dbReference>
<evidence type="ECO:0000313" key="3">
    <source>
        <dbReference type="Proteomes" id="UP000006643"/>
    </source>
</evidence>
<keyword evidence="1" id="KW-0812">Transmembrane</keyword>